<proteinExistence type="predicted"/>
<dbReference type="SUPFAM" id="SSF101898">
    <property type="entry name" value="NHL repeat"/>
    <property type="match status" value="1"/>
</dbReference>
<dbReference type="Proteomes" id="UP001500454">
    <property type="component" value="Unassembled WGS sequence"/>
</dbReference>
<keyword evidence="2" id="KW-1185">Reference proteome</keyword>
<comment type="caution">
    <text evidence="1">The sequence shown here is derived from an EMBL/GenBank/DDBJ whole genome shotgun (WGS) entry which is preliminary data.</text>
</comment>
<dbReference type="RefSeq" id="WP_345221991.1">
    <property type="nucleotide sequence ID" value="NZ_BAABHA010000002.1"/>
</dbReference>
<reference evidence="2" key="1">
    <citation type="journal article" date="2019" name="Int. J. Syst. Evol. Microbiol.">
        <title>The Global Catalogue of Microorganisms (GCM) 10K type strain sequencing project: providing services to taxonomists for standard genome sequencing and annotation.</title>
        <authorList>
            <consortium name="The Broad Institute Genomics Platform"/>
            <consortium name="The Broad Institute Genome Sequencing Center for Infectious Disease"/>
            <person name="Wu L."/>
            <person name="Ma J."/>
        </authorList>
    </citation>
    <scope>NUCLEOTIDE SEQUENCE [LARGE SCALE GENOMIC DNA]</scope>
    <source>
        <strain evidence="2">JCM 17924</strain>
    </source>
</reference>
<organism evidence="1 2">
    <name type="scientific">Hymenobacter koreensis</name>
    <dbReference type="NCBI Taxonomy" id="1084523"/>
    <lineage>
        <taxon>Bacteria</taxon>
        <taxon>Pseudomonadati</taxon>
        <taxon>Bacteroidota</taxon>
        <taxon>Cytophagia</taxon>
        <taxon>Cytophagales</taxon>
        <taxon>Hymenobacteraceae</taxon>
        <taxon>Hymenobacter</taxon>
    </lineage>
</organism>
<evidence type="ECO:0008006" key="3">
    <source>
        <dbReference type="Google" id="ProtNLM"/>
    </source>
</evidence>
<accession>A0ABP8IW09</accession>
<sequence>MLPLLLVTAGAWAQTATTPPSAPAAVRPPAQATARPAETVTATPAAPHAWKLVRTIALAKPGPASLDRRGNLYVTDAKNNLRQFTADGQPLAVYSPPLPGHTAQVEAWNTTKIMVFYDDRQELLFLDRFLAPISSTRLSTLSDGQIRTATLAPDENLWLLNESDLRLSQYNPPQQRFSINTPLDLLLGRNKPDFRFLREYQNNLYLVDHNSDVWVFDNLGNFRKRLPFQGLNALGFRGDELYFLKDNQLHFFHLYQLKERTQPLPTPPDAVVSQVLVGEQFAYCFLPEGVAVYQLPVIRP</sequence>
<evidence type="ECO:0000313" key="1">
    <source>
        <dbReference type="EMBL" id="GAA4376392.1"/>
    </source>
</evidence>
<dbReference type="EMBL" id="BAABHA010000002">
    <property type="protein sequence ID" value="GAA4376392.1"/>
    <property type="molecule type" value="Genomic_DNA"/>
</dbReference>
<name>A0ABP8IW09_9BACT</name>
<evidence type="ECO:0000313" key="2">
    <source>
        <dbReference type="Proteomes" id="UP001500454"/>
    </source>
</evidence>
<gene>
    <name evidence="1" type="ORF">GCM10023186_10240</name>
</gene>
<protein>
    <recommendedName>
        <fullName evidence="3">6-bladed beta-propeller</fullName>
    </recommendedName>
</protein>